<dbReference type="SUPFAM" id="SSF56349">
    <property type="entry name" value="DNA breaking-rejoining enzymes"/>
    <property type="match status" value="1"/>
</dbReference>
<feature type="region of interest" description="Disordered" evidence="6">
    <location>
        <begin position="253"/>
        <end position="273"/>
    </location>
</feature>
<organism evidence="9 10">
    <name type="scientific">Nocardia vinacea</name>
    <dbReference type="NCBI Taxonomy" id="96468"/>
    <lineage>
        <taxon>Bacteria</taxon>
        <taxon>Bacillati</taxon>
        <taxon>Actinomycetota</taxon>
        <taxon>Actinomycetes</taxon>
        <taxon>Mycobacteriales</taxon>
        <taxon>Nocardiaceae</taxon>
        <taxon>Nocardia</taxon>
    </lineage>
</organism>
<keyword evidence="10" id="KW-1185">Reference proteome</keyword>
<dbReference type="InterPro" id="IPR013762">
    <property type="entry name" value="Integrase-like_cat_sf"/>
</dbReference>
<feature type="domain" description="Tyr recombinase" evidence="7">
    <location>
        <begin position="190"/>
        <end position="386"/>
    </location>
</feature>
<dbReference type="InterPro" id="IPR011010">
    <property type="entry name" value="DNA_brk_join_enz"/>
</dbReference>
<evidence type="ECO:0000259" key="8">
    <source>
        <dbReference type="PROSITE" id="PS51900"/>
    </source>
</evidence>
<accession>A0ABZ1YZE0</accession>
<evidence type="ECO:0000256" key="3">
    <source>
        <dbReference type="ARBA" id="ARBA00023125"/>
    </source>
</evidence>
<dbReference type="InterPro" id="IPR004107">
    <property type="entry name" value="Integrase_SAM-like_N"/>
</dbReference>
<feature type="compositionally biased region" description="Basic and acidic residues" evidence="6">
    <location>
        <begin position="253"/>
        <end position="268"/>
    </location>
</feature>
<sequence length="396" mass="44670">MDTTRDTTTAKKTRRAEPIDTRTAKNGTVTYTFQLDIGARPDGSRIRQRFTYDGLKVARREYRRISSEVAAGRFVGRTDLTVKQVADEWLASRRDIRANTLRNYRDSLKYVTRDLGAMKIQSLRQAHVDEWVSTMLEAGSMKGKPLAPATVRLSLVLLQQVTEHATRQGLIPRDPAEYVQAPRQRPGKVTAADVWTKEQVHTFAAKAKDDRLYAAFLLATYGLRRSEVCGLRWADIDLSRGTLSVEQSHVEVEGKEHAVDEPKTERSRRTLPMPDDVSTALRELKTRQKRERLALGKPWDDDMHVCSTIDGKPVLPRTFTGWFHRIRIAAELPRITLRNLRHTSVSVMLHAGIPASTVAAWHGHDVRMTTTVYNRVYDEGLTAAASAMFGPADKAV</sequence>
<evidence type="ECO:0000256" key="1">
    <source>
        <dbReference type="ARBA" id="ARBA00008857"/>
    </source>
</evidence>
<dbReference type="Gene3D" id="1.10.443.10">
    <property type="entry name" value="Intergrase catalytic core"/>
    <property type="match status" value="1"/>
</dbReference>
<evidence type="ECO:0000313" key="9">
    <source>
        <dbReference type="EMBL" id="WUV48406.1"/>
    </source>
</evidence>
<keyword evidence="3 5" id="KW-0238">DNA-binding</keyword>
<keyword evidence="2" id="KW-0229">DNA integration</keyword>
<reference evidence="9" key="1">
    <citation type="submission" date="2022-10" db="EMBL/GenBank/DDBJ databases">
        <title>The complete genomes of actinobacterial strains from the NBC collection.</title>
        <authorList>
            <person name="Joergensen T.S."/>
            <person name="Alvarez Arevalo M."/>
            <person name="Sterndorff E.B."/>
            <person name="Faurdal D."/>
            <person name="Vuksanovic O."/>
            <person name="Mourched A.-S."/>
            <person name="Charusanti P."/>
            <person name="Shaw S."/>
            <person name="Blin K."/>
            <person name="Weber T."/>
        </authorList>
    </citation>
    <scope>NUCLEOTIDE SEQUENCE</scope>
    <source>
        <strain evidence="9">NBC_01482</strain>
    </source>
</reference>
<dbReference type="Pfam" id="PF14659">
    <property type="entry name" value="Phage_int_SAM_3"/>
    <property type="match status" value="1"/>
</dbReference>
<dbReference type="CDD" id="cd01189">
    <property type="entry name" value="INT_ICEBs1_C_like"/>
    <property type="match status" value="1"/>
</dbReference>
<comment type="similarity">
    <text evidence="1">Belongs to the 'phage' integrase family.</text>
</comment>
<dbReference type="InterPro" id="IPR044068">
    <property type="entry name" value="CB"/>
</dbReference>
<feature type="domain" description="Core-binding (CB)" evidence="8">
    <location>
        <begin position="80"/>
        <end position="166"/>
    </location>
</feature>
<dbReference type="InterPro" id="IPR050808">
    <property type="entry name" value="Phage_Integrase"/>
</dbReference>
<proteinExistence type="inferred from homology"/>
<dbReference type="PROSITE" id="PS51898">
    <property type="entry name" value="TYR_RECOMBINASE"/>
    <property type="match status" value="1"/>
</dbReference>
<evidence type="ECO:0000256" key="5">
    <source>
        <dbReference type="PROSITE-ProRule" id="PRU01248"/>
    </source>
</evidence>
<evidence type="ECO:0000259" key="7">
    <source>
        <dbReference type="PROSITE" id="PS51898"/>
    </source>
</evidence>
<evidence type="ECO:0000256" key="4">
    <source>
        <dbReference type="ARBA" id="ARBA00023172"/>
    </source>
</evidence>
<name>A0ABZ1YZE0_9NOCA</name>
<dbReference type="RefSeq" id="WP_329412757.1">
    <property type="nucleotide sequence ID" value="NZ_CP109441.1"/>
</dbReference>
<dbReference type="PANTHER" id="PTHR30629">
    <property type="entry name" value="PROPHAGE INTEGRASE"/>
    <property type="match status" value="1"/>
</dbReference>
<keyword evidence="4" id="KW-0233">DNA recombination</keyword>
<dbReference type="Gene3D" id="1.10.150.130">
    <property type="match status" value="1"/>
</dbReference>
<evidence type="ECO:0000313" key="10">
    <source>
        <dbReference type="Proteomes" id="UP001432062"/>
    </source>
</evidence>
<evidence type="ECO:0000256" key="2">
    <source>
        <dbReference type="ARBA" id="ARBA00022908"/>
    </source>
</evidence>
<gene>
    <name evidence="9" type="ORF">OG563_09510</name>
</gene>
<protein>
    <submittedName>
        <fullName evidence="9">Site-specific integrase</fullName>
    </submittedName>
</protein>
<dbReference type="InterPro" id="IPR010998">
    <property type="entry name" value="Integrase_recombinase_N"/>
</dbReference>
<evidence type="ECO:0000256" key="6">
    <source>
        <dbReference type="SAM" id="MobiDB-lite"/>
    </source>
</evidence>
<dbReference type="InterPro" id="IPR002104">
    <property type="entry name" value="Integrase_catalytic"/>
</dbReference>
<dbReference type="Pfam" id="PF00589">
    <property type="entry name" value="Phage_integrase"/>
    <property type="match status" value="1"/>
</dbReference>
<dbReference type="Proteomes" id="UP001432062">
    <property type="component" value="Chromosome"/>
</dbReference>
<dbReference type="EMBL" id="CP109441">
    <property type="protein sequence ID" value="WUV48406.1"/>
    <property type="molecule type" value="Genomic_DNA"/>
</dbReference>
<dbReference type="PANTHER" id="PTHR30629:SF6">
    <property type="entry name" value="PROPHAGE INTEGRASE INTA-RELATED"/>
    <property type="match status" value="1"/>
</dbReference>
<dbReference type="PROSITE" id="PS51900">
    <property type="entry name" value="CB"/>
    <property type="match status" value="1"/>
</dbReference>